<reference evidence="10 11" key="1">
    <citation type="submission" date="2017-02" db="EMBL/GenBank/DDBJ databases">
        <authorList>
            <person name="Peterson S.W."/>
        </authorList>
    </citation>
    <scope>NUCLEOTIDE SEQUENCE [LARGE SCALE GENOMIC DNA]</scope>
    <source>
        <strain evidence="10 11">DSM 18034</strain>
    </source>
</reference>
<gene>
    <name evidence="10" type="ORF">SAMN02745702_01637</name>
</gene>
<evidence type="ECO:0000259" key="9">
    <source>
        <dbReference type="Pfam" id="PF00892"/>
    </source>
</evidence>
<dbReference type="InterPro" id="IPR000620">
    <property type="entry name" value="EamA_dom"/>
</dbReference>
<dbReference type="OrthoDB" id="9814238at2"/>
<evidence type="ECO:0000256" key="1">
    <source>
        <dbReference type="ARBA" id="ARBA00004651"/>
    </source>
</evidence>
<dbReference type="GO" id="GO:0005886">
    <property type="term" value="C:plasma membrane"/>
    <property type="evidence" value="ECO:0007669"/>
    <property type="project" value="UniProtKB-SubCell"/>
</dbReference>
<organism evidence="10 11">
    <name type="scientific">Desulfobaculum bizertense DSM 18034</name>
    <dbReference type="NCBI Taxonomy" id="1121442"/>
    <lineage>
        <taxon>Bacteria</taxon>
        <taxon>Pseudomonadati</taxon>
        <taxon>Thermodesulfobacteriota</taxon>
        <taxon>Desulfovibrionia</taxon>
        <taxon>Desulfovibrionales</taxon>
        <taxon>Desulfovibrionaceae</taxon>
        <taxon>Desulfobaculum</taxon>
    </lineage>
</organism>
<feature type="transmembrane region" description="Helical" evidence="8">
    <location>
        <begin position="182"/>
        <end position="199"/>
    </location>
</feature>
<dbReference type="PANTHER" id="PTHR22911">
    <property type="entry name" value="ACYL-MALONYL CONDENSING ENZYME-RELATED"/>
    <property type="match status" value="1"/>
</dbReference>
<keyword evidence="6 8" id="KW-1133">Transmembrane helix</keyword>
<feature type="transmembrane region" description="Helical" evidence="8">
    <location>
        <begin position="215"/>
        <end position="235"/>
    </location>
</feature>
<keyword evidence="4" id="KW-1003">Cell membrane</keyword>
<feature type="transmembrane region" description="Helical" evidence="8">
    <location>
        <begin position="154"/>
        <end position="170"/>
    </location>
</feature>
<evidence type="ECO:0000313" key="11">
    <source>
        <dbReference type="Proteomes" id="UP000189733"/>
    </source>
</evidence>
<keyword evidence="3" id="KW-0813">Transport</keyword>
<comment type="similarity">
    <text evidence="2">Belongs to the EamA transporter family.</text>
</comment>
<feature type="transmembrane region" description="Helical" evidence="8">
    <location>
        <begin position="45"/>
        <end position="63"/>
    </location>
</feature>
<proteinExistence type="inferred from homology"/>
<name>A0A1T4W5G1_9BACT</name>
<dbReference type="Proteomes" id="UP000189733">
    <property type="component" value="Unassembled WGS sequence"/>
</dbReference>
<evidence type="ECO:0000256" key="3">
    <source>
        <dbReference type="ARBA" id="ARBA00022448"/>
    </source>
</evidence>
<evidence type="ECO:0000256" key="6">
    <source>
        <dbReference type="ARBA" id="ARBA00022989"/>
    </source>
</evidence>
<dbReference type="InterPro" id="IPR004626">
    <property type="entry name" value="RarD"/>
</dbReference>
<evidence type="ECO:0000256" key="7">
    <source>
        <dbReference type="ARBA" id="ARBA00023136"/>
    </source>
</evidence>
<evidence type="ECO:0000256" key="8">
    <source>
        <dbReference type="SAM" id="Phobius"/>
    </source>
</evidence>
<keyword evidence="7 8" id="KW-0472">Membrane</keyword>
<dbReference type="RefSeq" id="WP_078684905.1">
    <property type="nucleotide sequence ID" value="NZ_FUYA01000004.1"/>
</dbReference>
<dbReference type="NCBIfam" id="TIGR00688">
    <property type="entry name" value="rarD"/>
    <property type="match status" value="1"/>
</dbReference>
<dbReference type="SUPFAM" id="SSF103481">
    <property type="entry name" value="Multidrug resistance efflux transporter EmrE"/>
    <property type="match status" value="2"/>
</dbReference>
<dbReference type="AlphaFoldDB" id="A0A1T4W5G1"/>
<keyword evidence="11" id="KW-1185">Reference proteome</keyword>
<protein>
    <submittedName>
        <fullName evidence="10">Chloramphenicol-sensitive protein RarD</fullName>
    </submittedName>
</protein>
<keyword evidence="5 8" id="KW-0812">Transmembrane</keyword>
<evidence type="ECO:0000256" key="5">
    <source>
        <dbReference type="ARBA" id="ARBA00022692"/>
    </source>
</evidence>
<evidence type="ECO:0000313" key="10">
    <source>
        <dbReference type="EMBL" id="SKA72288.1"/>
    </source>
</evidence>
<feature type="transmembrane region" description="Helical" evidence="8">
    <location>
        <begin position="247"/>
        <end position="264"/>
    </location>
</feature>
<dbReference type="Pfam" id="PF00892">
    <property type="entry name" value="EamA"/>
    <property type="match status" value="2"/>
</dbReference>
<feature type="transmembrane region" description="Helical" evidence="8">
    <location>
        <begin position="270"/>
        <end position="288"/>
    </location>
</feature>
<evidence type="ECO:0000256" key="2">
    <source>
        <dbReference type="ARBA" id="ARBA00007362"/>
    </source>
</evidence>
<feature type="domain" description="EamA" evidence="9">
    <location>
        <begin position="162"/>
        <end position="286"/>
    </location>
</feature>
<feature type="transmembrane region" description="Helical" evidence="8">
    <location>
        <begin position="75"/>
        <end position="95"/>
    </location>
</feature>
<comment type="subcellular location">
    <subcellularLocation>
        <location evidence="1">Cell membrane</location>
        <topology evidence="1">Multi-pass membrane protein</topology>
    </subcellularLocation>
</comment>
<sequence length="309" mass="34365">MKNTNAQPSSLGFLATLMAFTLWGCLTAYWNWLKDLDMFTVLSHRAIWLEVFVFVTLAIQGRLHEISEILEDRRTTARIAISGIMIALNWLFFYYSVESGRVLEGSLGEYMSPLMTILLGRVVLREKLSWPQCIAVMLLCVAISNSIVTLGEVPWLPLAIGAPFALYGLFRRGVKAKPLPSLFIETATILPLAIGYLMYRKGTGHMLFDGAEGSTLLFLLGSGIATGLPVLFFAYGAPRVKMTSVGIMQYLTPTLTLLFGVVLYSEPLSTESACTFALIWTGIVIYTLENLRQRRRFEKNAHHAGQAHA</sequence>
<feature type="transmembrane region" description="Helical" evidence="8">
    <location>
        <begin position="12"/>
        <end position="33"/>
    </location>
</feature>
<evidence type="ECO:0000256" key="4">
    <source>
        <dbReference type="ARBA" id="ARBA00022475"/>
    </source>
</evidence>
<dbReference type="PANTHER" id="PTHR22911:SF137">
    <property type="entry name" value="SOLUTE CARRIER FAMILY 35 MEMBER G2-RELATED"/>
    <property type="match status" value="1"/>
</dbReference>
<accession>A0A1T4W5G1</accession>
<dbReference type="InterPro" id="IPR037185">
    <property type="entry name" value="EmrE-like"/>
</dbReference>
<dbReference type="EMBL" id="FUYA01000004">
    <property type="protein sequence ID" value="SKA72288.1"/>
    <property type="molecule type" value="Genomic_DNA"/>
</dbReference>
<feature type="domain" description="EamA" evidence="9">
    <location>
        <begin position="11"/>
        <end position="143"/>
    </location>
</feature>